<proteinExistence type="predicted"/>
<name>A0A5B7E2D6_PORTR</name>
<dbReference type="Proteomes" id="UP000324222">
    <property type="component" value="Unassembled WGS sequence"/>
</dbReference>
<accession>A0A5B7E2D6</accession>
<dbReference type="AlphaFoldDB" id="A0A5B7E2D6"/>
<comment type="caution">
    <text evidence="1">The sequence shown here is derived from an EMBL/GenBank/DDBJ whole genome shotgun (WGS) entry which is preliminary data.</text>
</comment>
<protein>
    <submittedName>
        <fullName evidence="1">Uncharacterized protein</fullName>
    </submittedName>
</protein>
<evidence type="ECO:0000313" key="2">
    <source>
        <dbReference type="Proteomes" id="UP000324222"/>
    </source>
</evidence>
<gene>
    <name evidence="1" type="ORF">E2C01_021345</name>
</gene>
<dbReference type="EMBL" id="VSRR010001864">
    <property type="protein sequence ID" value="MPC28151.1"/>
    <property type="molecule type" value="Genomic_DNA"/>
</dbReference>
<sequence length="97" mass="10622">MVSAVRVIIKIGNNAWHSSDSTLHHILDIKQHNNSTASYCLNTRVHSSSGPTPRPLSCHSLQCITPQILPKAAFSPSFSQILRSVHDEGEGQLKLLP</sequence>
<keyword evidence="2" id="KW-1185">Reference proteome</keyword>
<evidence type="ECO:0000313" key="1">
    <source>
        <dbReference type="EMBL" id="MPC28151.1"/>
    </source>
</evidence>
<organism evidence="1 2">
    <name type="scientific">Portunus trituberculatus</name>
    <name type="common">Swimming crab</name>
    <name type="synonym">Neptunus trituberculatus</name>
    <dbReference type="NCBI Taxonomy" id="210409"/>
    <lineage>
        <taxon>Eukaryota</taxon>
        <taxon>Metazoa</taxon>
        <taxon>Ecdysozoa</taxon>
        <taxon>Arthropoda</taxon>
        <taxon>Crustacea</taxon>
        <taxon>Multicrustacea</taxon>
        <taxon>Malacostraca</taxon>
        <taxon>Eumalacostraca</taxon>
        <taxon>Eucarida</taxon>
        <taxon>Decapoda</taxon>
        <taxon>Pleocyemata</taxon>
        <taxon>Brachyura</taxon>
        <taxon>Eubrachyura</taxon>
        <taxon>Portunoidea</taxon>
        <taxon>Portunidae</taxon>
        <taxon>Portuninae</taxon>
        <taxon>Portunus</taxon>
    </lineage>
</organism>
<reference evidence="1 2" key="1">
    <citation type="submission" date="2019-05" db="EMBL/GenBank/DDBJ databases">
        <title>Another draft genome of Portunus trituberculatus and its Hox gene families provides insights of decapod evolution.</title>
        <authorList>
            <person name="Jeong J.-H."/>
            <person name="Song I."/>
            <person name="Kim S."/>
            <person name="Choi T."/>
            <person name="Kim D."/>
            <person name="Ryu S."/>
            <person name="Kim W."/>
        </authorList>
    </citation>
    <scope>NUCLEOTIDE SEQUENCE [LARGE SCALE GENOMIC DNA]</scope>
    <source>
        <tissue evidence="1">Muscle</tissue>
    </source>
</reference>